<feature type="signal peptide" evidence="1">
    <location>
        <begin position="1"/>
        <end position="24"/>
    </location>
</feature>
<dbReference type="CDD" id="cd10936">
    <property type="entry name" value="CE4_DAC2"/>
    <property type="match status" value="1"/>
</dbReference>
<dbReference type="InterPro" id="IPR011330">
    <property type="entry name" value="Glyco_hydro/deAcase_b/a-brl"/>
</dbReference>
<dbReference type="Proteomes" id="UP001310692">
    <property type="component" value="Unassembled WGS sequence"/>
</dbReference>
<keyword evidence="1" id="KW-0732">Signal</keyword>
<dbReference type="RefSeq" id="WP_330197080.1">
    <property type="nucleotide sequence ID" value="NZ_JAZDRO010000006.1"/>
</dbReference>
<proteinExistence type="predicted"/>
<accession>A0ABU7M152</accession>
<dbReference type="PANTHER" id="PTHR30105:SF2">
    <property type="entry name" value="DIVERGENT POLYSACCHARIDE DEACETYLASE SUPERFAMILY"/>
    <property type="match status" value="1"/>
</dbReference>
<dbReference type="Gene3D" id="3.20.20.370">
    <property type="entry name" value="Glycoside hydrolase/deacetylase"/>
    <property type="match status" value="1"/>
</dbReference>
<keyword evidence="3" id="KW-1185">Reference proteome</keyword>
<dbReference type="SUPFAM" id="SSF88713">
    <property type="entry name" value="Glycoside hydrolase/deacetylase"/>
    <property type="match status" value="1"/>
</dbReference>
<protein>
    <submittedName>
        <fullName evidence="2">Divergent polysaccharide deacetylase family protein</fullName>
    </submittedName>
</protein>
<organism evidence="2 3">
    <name type="scientific">Hyphobacterium marinum</name>
    <dbReference type="NCBI Taxonomy" id="3116574"/>
    <lineage>
        <taxon>Bacteria</taxon>
        <taxon>Pseudomonadati</taxon>
        <taxon>Pseudomonadota</taxon>
        <taxon>Alphaproteobacteria</taxon>
        <taxon>Maricaulales</taxon>
        <taxon>Maricaulaceae</taxon>
        <taxon>Hyphobacterium</taxon>
    </lineage>
</organism>
<dbReference type="Pfam" id="PF04748">
    <property type="entry name" value="Polysacc_deac_2"/>
    <property type="match status" value="1"/>
</dbReference>
<reference evidence="2 3" key="1">
    <citation type="submission" date="2024-01" db="EMBL/GenBank/DDBJ databases">
        <title>Hyphobacterium bacterium isolated from marine sediment.</title>
        <authorList>
            <person name="Zhao S."/>
        </authorList>
    </citation>
    <scope>NUCLEOTIDE SEQUENCE [LARGE SCALE GENOMIC DNA]</scope>
    <source>
        <strain evidence="2 3">Y60-23</strain>
    </source>
</reference>
<comment type="caution">
    <text evidence="2">The sequence shown here is derived from an EMBL/GenBank/DDBJ whole genome shotgun (WGS) entry which is preliminary data.</text>
</comment>
<name>A0ABU7M152_9PROT</name>
<evidence type="ECO:0000313" key="3">
    <source>
        <dbReference type="Proteomes" id="UP001310692"/>
    </source>
</evidence>
<gene>
    <name evidence="2" type="ORF">V0U35_12580</name>
</gene>
<sequence length="305" mass="31990">MASPAAPVLAAGLAATAFAFGAFAFEVGAARAEPVEVIAPSTMQTASSDVSRPEAVPEAVPRLDFEAPQTQPGPLVAIVIDDAGPDQVLTSRAIALPAALTISILPYAEEASRIDAEARNAGHETFLHLPMEPGGLADPGPHALTRHHSPAEWQARVRWSLAQVPGATGLNNHMGSALTADRDAMRAILEPVAGTGLVFLDSVTSPRSRARDAAHELDIRSLSRDIFIDHDDDPAVIGRQLAAIEARARRDGRVVAIGHPRPATLDALEAWIPEAESRGLRFVTVSTLMAETGSGETVRFAGGAQ</sequence>
<dbReference type="InterPro" id="IPR006837">
    <property type="entry name" value="Divergent_DAC"/>
</dbReference>
<evidence type="ECO:0000256" key="1">
    <source>
        <dbReference type="SAM" id="SignalP"/>
    </source>
</evidence>
<evidence type="ECO:0000313" key="2">
    <source>
        <dbReference type="EMBL" id="MEE2567516.1"/>
    </source>
</evidence>
<dbReference type="EMBL" id="JAZDRO010000006">
    <property type="protein sequence ID" value="MEE2567516.1"/>
    <property type="molecule type" value="Genomic_DNA"/>
</dbReference>
<feature type="chain" id="PRO_5046119732" evidence="1">
    <location>
        <begin position="25"/>
        <end position="305"/>
    </location>
</feature>
<dbReference type="PANTHER" id="PTHR30105">
    <property type="entry name" value="UNCHARACTERIZED YIBQ-RELATED"/>
    <property type="match status" value="1"/>
</dbReference>